<dbReference type="EMBL" id="CP120733">
    <property type="protein sequence ID" value="WFD08725.1"/>
    <property type="molecule type" value="Genomic_DNA"/>
</dbReference>
<feature type="coiled-coil region" evidence="1">
    <location>
        <begin position="34"/>
        <end position="61"/>
    </location>
</feature>
<keyword evidence="3" id="KW-1185">Reference proteome</keyword>
<dbReference type="Proteomes" id="UP001222800">
    <property type="component" value="Chromosome"/>
</dbReference>
<dbReference type="RefSeq" id="WP_277730634.1">
    <property type="nucleotide sequence ID" value="NZ_CP120733.1"/>
</dbReference>
<accession>A0ABY8E9W6</accession>
<sequence>MEDYMKVIIEPLGRVGNEMKGRLISDLALVDILIEKKIITKEEYNNKVNELSAKLGDKINDYLLNGNVEELNKAIKER</sequence>
<protein>
    <submittedName>
        <fullName evidence="2">Uncharacterized protein</fullName>
    </submittedName>
</protein>
<name>A0ABY8E9W6_9FIRM</name>
<evidence type="ECO:0000313" key="2">
    <source>
        <dbReference type="EMBL" id="WFD08725.1"/>
    </source>
</evidence>
<reference evidence="2 3" key="1">
    <citation type="submission" date="2023-03" db="EMBL/GenBank/DDBJ databases">
        <title>Complete genome sequence of Tepidibacter sp. SWIR-1, isolated from a deep-sea hydrothermal vent.</title>
        <authorList>
            <person name="Li X."/>
        </authorList>
    </citation>
    <scope>NUCLEOTIDE SEQUENCE [LARGE SCALE GENOMIC DNA]</scope>
    <source>
        <strain evidence="2 3">SWIR-1</strain>
    </source>
</reference>
<keyword evidence="1" id="KW-0175">Coiled coil</keyword>
<evidence type="ECO:0000256" key="1">
    <source>
        <dbReference type="SAM" id="Coils"/>
    </source>
</evidence>
<organism evidence="2 3">
    <name type="scientific">Tepidibacter hydrothermalis</name>
    <dbReference type="NCBI Taxonomy" id="3036126"/>
    <lineage>
        <taxon>Bacteria</taxon>
        <taxon>Bacillati</taxon>
        <taxon>Bacillota</taxon>
        <taxon>Clostridia</taxon>
        <taxon>Peptostreptococcales</taxon>
        <taxon>Peptostreptococcaceae</taxon>
        <taxon>Tepidibacter</taxon>
    </lineage>
</organism>
<proteinExistence type="predicted"/>
<evidence type="ECO:0000313" key="3">
    <source>
        <dbReference type="Proteomes" id="UP001222800"/>
    </source>
</evidence>
<gene>
    <name evidence="2" type="ORF">P4S50_09980</name>
</gene>